<dbReference type="SUPFAM" id="SSF53335">
    <property type="entry name" value="S-adenosyl-L-methionine-dependent methyltransferases"/>
    <property type="match status" value="1"/>
</dbReference>
<evidence type="ECO:0000259" key="1">
    <source>
        <dbReference type="Pfam" id="PF13649"/>
    </source>
</evidence>
<protein>
    <submittedName>
        <fullName evidence="2">Ubiquinone/menaquinone biosynthesis C-methylase UbiE</fullName>
    </submittedName>
</protein>
<dbReference type="STRING" id="1464122.SAMN05421737_11077"/>
<keyword evidence="2" id="KW-0808">Transferase</keyword>
<dbReference type="Gene3D" id="3.40.50.150">
    <property type="entry name" value="Vaccinia Virus protein VP39"/>
    <property type="match status" value="1"/>
</dbReference>
<gene>
    <name evidence="2" type="ORF">SAMN05421737_11077</name>
</gene>
<organism evidence="2 3">
    <name type="scientific">Shouchella lonarensis</name>
    <dbReference type="NCBI Taxonomy" id="1464122"/>
    <lineage>
        <taxon>Bacteria</taxon>
        <taxon>Bacillati</taxon>
        <taxon>Bacillota</taxon>
        <taxon>Bacilli</taxon>
        <taxon>Bacillales</taxon>
        <taxon>Bacillaceae</taxon>
        <taxon>Shouchella</taxon>
    </lineage>
</organism>
<dbReference type="InterPro" id="IPR029063">
    <property type="entry name" value="SAM-dependent_MTases_sf"/>
</dbReference>
<name>A0A1G6MMC7_9BACI</name>
<dbReference type="Gene3D" id="2.20.25.110">
    <property type="entry name" value="S-adenosyl-L-methionine-dependent methyltransferases"/>
    <property type="match status" value="1"/>
</dbReference>
<evidence type="ECO:0000313" key="3">
    <source>
        <dbReference type="Proteomes" id="UP000242662"/>
    </source>
</evidence>
<dbReference type="Proteomes" id="UP000242662">
    <property type="component" value="Unassembled WGS sequence"/>
</dbReference>
<dbReference type="InterPro" id="IPR041698">
    <property type="entry name" value="Methyltransf_25"/>
</dbReference>
<dbReference type="CDD" id="cd02440">
    <property type="entry name" value="AdoMet_MTases"/>
    <property type="match status" value="1"/>
</dbReference>
<dbReference type="OrthoDB" id="9804312at2"/>
<dbReference type="Pfam" id="PF13649">
    <property type="entry name" value="Methyltransf_25"/>
    <property type="match status" value="1"/>
</dbReference>
<dbReference type="RefSeq" id="WP_090776371.1">
    <property type="nucleotide sequence ID" value="NZ_FMYM01000010.1"/>
</dbReference>
<dbReference type="GO" id="GO:0008168">
    <property type="term" value="F:methyltransferase activity"/>
    <property type="evidence" value="ECO:0007669"/>
    <property type="project" value="UniProtKB-KW"/>
</dbReference>
<proteinExistence type="predicted"/>
<sequence>MYNFYSKLSTEVYDLDKPIGRSFGDVEYYRERLKNVSGKILEPAVGIGRILIPLLEEGFDVDGIDYSPDMLELCRKYCAERELTPSLTEGDMSCFTSSDKYEAIIVPTGSFLLLTDREKSIQALQCFYNHLQPGGRLIVDVFIPTDFETGKTSVRTWENTAGDLITLESNLVKVDFMNQTTTTHHKYEKWRDKKLIETELEQFPLRWYGIEEFRLVLEKIGFKDITVSADYQHEKAPTEGSEIMTFEARVK</sequence>
<keyword evidence="2" id="KW-0489">Methyltransferase</keyword>
<dbReference type="AlphaFoldDB" id="A0A1G6MMC7"/>
<dbReference type="GO" id="GO:0032259">
    <property type="term" value="P:methylation"/>
    <property type="evidence" value="ECO:0007669"/>
    <property type="project" value="UniProtKB-KW"/>
</dbReference>
<keyword evidence="3" id="KW-1185">Reference proteome</keyword>
<feature type="domain" description="Methyltransferase" evidence="1">
    <location>
        <begin position="40"/>
        <end position="135"/>
    </location>
</feature>
<dbReference type="EMBL" id="FMYM01000010">
    <property type="protein sequence ID" value="SDC56693.1"/>
    <property type="molecule type" value="Genomic_DNA"/>
</dbReference>
<keyword evidence="2" id="KW-0830">Ubiquinone</keyword>
<accession>A0A1G6MMC7</accession>
<reference evidence="3" key="1">
    <citation type="submission" date="2016-09" db="EMBL/GenBank/DDBJ databases">
        <authorList>
            <person name="Varghese N."/>
            <person name="Submissions S."/>
        </authorList>
    </citation>
    <scope>NUCLEOTIDE SEQUENCE [LARGE SCALE GENOMIC DNA]</scope>
    <source>
        <strain evidence="3">25nlg</strain>
    </source>
</reference>
<evidence type="ECO:0000313" key="2">
    <source>
        <dbReference type="EMBL" id="SDC56693.1"/>
    </source>
</evidence>